<evidence type="ECO:0000313" key="1">
    <source>
        <dbReference type="EMBL" id="GFR28019.1"/>
    </source>
</evidence>
<protein>
    <submittedName>
        <fullName evidence="1">Uncharacterized protein</fullName>
    </submittedName>
</protein>
<evidence type="ECO:0000313" key="2">
    <source>
        <dbReference type="Proteomes" id="UP000887116"/>
    </source>
</evidence>
<organism evidence="1 2">
    <name type="scientific">Trichonephila clavata</name>
    <name type="common">Joro spider</name>
    <name type="synonym">Nephila clavata</name>
    <dbReference type="NCBI Taxonomy" id="2740835"/>
    <lineage>
        <taxon>Eukaryota</taxon>
        <taxon>Metazoa</taxon>
        <taxon>Ecdysozoa</taxon>
        <taxon>Arthropoda</taxon>
        <taxon>Chelicerata</taxon>
        <taxon>Arachnida</taxon>
        <taxon>Araneae</taxon>
        <taxon>Araneomorphae</taxon>
        <taxon>Entelegynae</taxon>
        <taxon>Araneoidea</taxon>
        <taxon>Nephilidae</taxon>
        <taxon>Trichonephila</taxon>
    </lineage>
</organism>
<dbReference type="EMBL" id="BMAO01038967">
    <property type="protein sequence ID" value="GFR28019.1"/>
    <property type="molecule type" value="Genomic_DNA"/>
</dbReference>
<comment type="caution">
    <text evidence="1">The sequence shown here is derived from an EMBL/GenBank/DDBJ whole genome shotgun (WGS) entry which is preliminary data.</text>
</comment>
<reference evidence="1" key="1">
    <citation type="submission" date="2020-07" db="EMBL/GenBank/DDBJ databases">
        <title>Multicomponent nature underlies the extraordinary mechanical properties of spider dragline silk.</title>
        <authorList>
            <person name="Kono N."/>
            <person name="Nakamura H."/>
            <person name="Mori M."/>
            <person name="Yoshida Y."/>
            <person name="Ohtoshi R."/>
            <person name="Malay A.D."/>
            <person name="Moran D.A.P."/>
            <person name="Tomita M."/>
            <person name="Numata K."/>
            <person name="Arakawa K."/>
        </authorList>
    </citation>
    <scope>NUCLEOTIDE SEQUENCE</scope>
</reference>
<accession>A0A8X6HQA2</accession>
<gene>
    <name evidence="1" type="ORF">TNCT_134001</name>
</gene>
<dbReference type="AlphaFoldDB" id="A0A8X6HQA2"/>
<sequence>MTRASFQPGTYYLVGLQPTRKHFGELKGGLCFGSDGYFPVIFAALKGKSGCLDLNYNGLVCGADKLEMKRNELELSFKNGSS</sequence>
<keyword evidence="2" id="KW-1185">Reference proteome</keyword>
<dbReference type="Proteomes" id="UP000887116">
    <property type="component" value="Unassembled WGS sequence"/>
</dbReference>
<name>A0A8X6HQA2_TRICU</name>
<proteinExistence type="predicted"/>